<sequence>MWSILPFGTSGLFNFISFGWIHCLTQISLKCCLTSTWKVHHHSTCSSCLTAAVYQCCTANKIIWKAKYDIS</sequence>
<comment type="caution">
    <text evidence="2">The sequence shown here is derived from an EMBL/GenBank/DDBJ whole genome shotgun (WGS) entry which is preliminary data.</text>
</comment>
<evidence type="ECO:0000313" key="2">
    <source>
        <dbReference type="EMBL" id="KAJ7309194.1"/>
    </source>
</evidence>
<organism evidence="2 3">
    <name type="scientific">Mycena albidolilacea</name>
    <dbReference type="NCBI Taxonomy" id="1033008"/>
    <lineage>
        <taxon>Eukaryota</taxon>
        <taxon>Fungi</taxon>
        <taxon>Dikarya</taxon>
        <taxon>Basidiomycota</taxon>
        <taxon>Agaricomycotina</taxon>
        <taxon>Agaricomycetes</taxon>
        <taxon>Agaricomycetidae</taxon>
        <taxon>Agaricales</taxon>
        <taxon>Marasmiineae</taxon>
        <taxon>Mycenaceae</taxon>
        <taxon>Mycena</taxon>
    </lineage>
</organism>
<proteinExistence type="predicted"/>
<feature type="chain" id="PRO_5042124589" evidence="1">
    <location>
        <begin position="24"/>
        <end position="71"/>
    </location>
</feature>
<gene>
    <name evidence="2" type="ORF">DFH08DRAFT_899763</name>
</gene>
<keyword evidence="1" id="KW-0732">Signal</keyword>
<reference evidence="2" key="1">
    <citation type="submission" date="2023-03" db="EMBL/GenBank/DDBJ databases">
        <title>Massive genome expansion in bonnet fungi (Mycena s.s.) driven by repeated elements and novel gene families across ecological guilds.</title>
        <authorList>
            <consortium name="Lawrence Berkeley National Laboratory"/>
            <person name="Harder C.B."/>
            <person name="Miyauchi S."/>
            <person name="Viragh M."/>
            <person name="Kuo A."/>
            <person name="Thoen E."/>
            <person name="Andreopoulos B."/>
            <person name="Lu D."/>
            <person name="Skrede I."/>
            <person name="Drula E."/>
            <person name="Henrissat B."/>
            <person name="Morin E."/>
            <person name="Kohler A."/>
            <person name="Barry K."/>
            <person name="LaButti K."/>
            <person name="Morin E."/>
            <person name="Salamov A."/>
            <person name="Lipzen A."/>
            <person name="Mereny Z."/>
            <person name="Hegedus B."/>
            <person name="Baldrian P."/>
            <person name="Stursova M."/>
            <person name="Weitz H."/>
            <person name="Taylor A."/>
            <person name="Grigoriev I.V."/>
            <person name="Nagy L.G."/>
            <person name="Martin F."/>
            <person name="Kauserud H."/>
        </authorList>
    </citation>
    <scope>NUCLEOTIDE SEQUENCE</scope>
    <source>
        <strain evidence="2">CBHHK002</strain>
    </source>
</reference>
<protein>
    <submittedName>
        <fullName evidence="2">Uncharacterized protein</fullName>
    </submittedName>
</protein>
<evidence type="ECO:0000256" key="1">
    <source>
        <dbReference type="SAM" id="SignalP"/>
    </source>
</evidence>
<name>A0AAD6Z6B1_9AGAR</name>
<dbReference type="AlphaFoldDB" id="A0AAD6Z6B1"/>
<dbReference type="Proteomes" id="UP001218218">
    <property type="component" value="Unassembled WGS sequence"/>
</dbReference>
<feature type="signal peptide" evidence="1">
    <location>
        <begin position="1"/>
        <end position="23"/>
    </location>
</feature>
<dbReference type="EMBL" id="JARIHO010000083">
    <property type="protein sequence ID" value="KAJ7309194.1"/>
    <property type="molecule type" value="Genomic_DNA"/>
</dbReference>
<evidence type="ECO:0000313" key="3">
    <source>
        <dbReference type="Proteomes" id="UP001218218"/>
    </source>
</evidence>
<accession>A0AAD6Z6B1</accession>
<keyword evidence="3" id="KW-1185">Reference proteome</keyword>